<comment type="function">
    <text evidence="5">May play the central regulatory role in sporulation. It may be an element of the effector pathway responsible for the activation of sporulation genes in response to nutritional stress. Spo0A may act in concert with spo0H (a sigma factor) to control the expression of some genes that are critical to the sporulation process.</text>
</comment>
<dbReference type="SMART" id="SM00342">
    <property type="entry name" value="HTH_ARAC"/>
    <property type="match status" value="1"/>
</dbReference>
<evidence type="ECO:0000259" key="8">
    <source>
        <dbReference type="PROSITE" id="PS50110"/>
    </source>
</evidence>
<comment type="caution">
    <text evidence="9">The sequence shown here is derived from an EMBL/GenBank/DDBJ whole genome shotgun (WGS) entry which is preliminary data.</text>
</comment>
<keyword evidence="2" id="KW-0805">Transcription regulation</keyword>
<evidence type="ECO:0000256" key="5">
    <source>
        <dbReference type="ARBA" id="ARBA00024867"/>
    </source>
</evidence>
<keyword evidence="6" id="KW-0597">Phosphoprotein</keyword>
<evidence type="ECO:0000256" key="3">
    <source>
        <dbReference type="ARBA" id="ARBA00023125"/>
    </source>
</evidence>
<dbReference type="RefSeq" id="WP_125131122.1">
    <property type="nucleotide sequence ID" value="NZ_RHJS01000002.1"/>
</dbReference>
<keyword evidence="3" id="KW-0238">DNA-binding</keyword>
<feature type="domain" description="Response regulatory" evidence="8">
    <location>
        <begin position="2"/>
        <end position="118"/>
    </location>
</feature>
<name>A0A3R8JVS7_9FIRM</name>
<dbReference type="InterPro" id="IPR001789">
    <property type="entry name" value="Sig_transdc_resp-reg_receiver"/>
</dbReference>
<dbReference type="GO" id="GO:0003700">
    <property type="term" value="F:DNA-binding transcription factor activity"/>
    <property type="evidence" value="ECO:0007669"/>
    <property type="project" value="InterPro"/>
</dbReference>
<evidence type="ECO:0000256" key="1">
    <source>
        <dbReference type="ARBA" id="ARBA00018672"/>
    </source>
</evidence>
<accession>A0A3R8JVS7</accession>
<dbReference type="Gene3D" id="1.10.10.60">
    <property type="entry name" value="Homeodomain-like"/>
    <property type="match status" value="2"/>
</dbReference>
<dbReference type="Proteomes" id="UP000274920">
    <property type="component" value="Unassembled WGS sequence"/>
</dbReference>
<dbReference type="EMBL" id="RHJS01000002">
    <property type="protein sequence ID" value="RRK35597.1"/>
    <property type="molecule type" value="Genomic_DNA"/>
</dbReference>
<dbReference type="PROSITE" id="PS00041">
    <property type="entry name" value="HTH_ARAC_FAMILY_1"/>
    <property type="match status" value="1"/>
</dbReference>
<evidence type="ECO:0000256" key="4">
    <source>
        <dbReference type="ARBA" id="ARBA00023163"/>
    </source>
</evidence>
<dbReference type="PRINTS" id="PR00032">
    <property type="entry name" value="HTHARAC"/>
</dbReference>
<dbReference type="GO" id="GO:0000160">
    <property type="term" value="P:phosphorelay signal transduction system"/>
    <property type="evidence" value="ECO:0007669"/>
    <property type="project" value="InterPro"/>
</dbReference>
<dbReference type="PROSITE" id="PS50110">
    <property type="entry name" value="RESPONSE_REGULATORY"/>
    <property type="match status" value="1"/>
</dbReference>
<dbReference type="InterPro" id="IPR018062">
    <property type="entry name" value="HTH_AraC-typ_CS"/>
</dbReference>
<dbReference type="Pfam" id="PF00072">
    <property type="entry name" value="Response_reg"/>
    <property type="match status" value="1"/>
</dbReference>
<dbReference type="GO" id="GO:0043565">
    <property type="term" value="F:sequence-specific DNA binding"/>
    <property type="evidence" value="ECO:0007669"/>
    <property type="project" value="InterPro"/>
</dbReference>
<proteinExistence type="predicted"/>
<protein>
    <recommendedName>
        <fullName evidence="1">Stage 0 sporulation protein A homolog</fullName>
    </recommendedName>
</protein>
<organism evidence="9 10">
    <name type="scientific">Schaedlerella arabinosiphila</name>
    <dbReference type="NCBI Taxonomy" id="2044587"/>
    <lineage>
        <taxon>Bacteria</taxon>
        <taxon>Bacillati</taxon>
        <taxon>Bacillota</taxon>
        <taxon>Clostridia</taxon>
        <taxon>Lachnospirales</taxon>
        <taxon>Lachnospiraceae</taxon>
        <taxon>Schaedlerella</taxon>
    </lineage>
</organism>
<dbReference type="SMART" id="SM00448">
    <property type="entry name" value="REC"/>
    <property type="match status" value="1"/>
</dbReference>
<reference evidence="9" key="1">
    <citation type="submission" date="2018-10" db="EMBL/GenBank/DDBJ databases">
        <title>Schaedlerella arabinophila gen. nov. sp. nov., isolated from the mouse intestinal tract and comparative analysis with the genome of the closely related altered Schaedler flora strain ASF502.</title>
        <authorList>
            <person name="Miyake S."/>
            <person name="Soh M."/>
            <person name="Seedorf H."/>
        </authorList>
    </citation>
    <scope>NUCLEOTIDE SEQUENCE [LARGE SCALE GENOMIC DNA]</scope>
    <source>
        <strain evidence="9">DSM 106076</strain>
    </source>
</reference>
<sequence>MDIVIIDDEPKIRNGLRHFLDKQEGWSVTGAFENAVDALAFLSHHDADAVITDIKMPEMNGLDMIARLKERDTDTEIIIMSGYPDFRFAQQAIELGVLRYLVKPANPRELLQILKGVEEKHGRVVKKMAEPVYNLLVKKAADYIEENYGEKISVKEIAEHLYVTPNYLSDLFKRHTGKNISAYITDVRLEKAKEYLTIPECNVAFISERVGIGNSRYFSNLFKKKYGMTPSEYRNTSI</sequence>
<evidence type="ECO:0000313" key="10">
    <source>
        <dbReference type="Proteomes" id="UP000274920"/>
    </source>
</evidence>
<dbReference type="PANTHER" id="PTHR43280:SF2">
    <property type="entry name" value="HTH-TYPE TRANSCRIPTIONAL REGULATOR EXSA"/>
    <property type="match status" value="1"/>
</dbReference>
<dbReference type="InterPro" id="IPR009057">
    <property type="entry name" value="Homeodomain-like_sf"/>
</dbReference>
<dbReference type="PROSITE" id="PS01124">
    <property type="entry name" value="HTH_ARAC_FAMILY_2"/>
    <property type="match status" value="1"/>
</dbReference>
<dbReference type="AlphaFoldDB" id="A0A3R8JVS7"/>
<evidence type="ECO:0000256" key="6">
    <source>
        <dbReference type="PROSITE-ProRule" id="PRU00169"/>
    </source>
</evidence>
<feature type="domain" description="HTH araC/xylS-type" evidence="7">
    <location>
        <begin position="138"/>
        <end position="236"/>
    </location>
</feature>
<evidence type="ECO:0000313" key="9">
    <source>
        <dbReference type="EMBL" id="RRK35597.1"/>
    </source>
</evidence>
<dbReference type="InterPro" id="IPR018060">
    <property type="entry name" value="HTH_AraC"/>
</dbReference>
<keyword evidence="4" id="KW-0804">Transcription</keyword>
<keyword evidence="10" id="KW-1185">Reference proteome</keyword>
<evidence type="ECO:0000259" key="7">
    <source>
        <dbReference type="PROSITE" id="PS01124"/>
    </source>
</evidence>
<dbReference type="PANTHER" id="PTHR43280">
    <property type="entry name" value="ARAC-FAMILY TRANSCRIPTIONAL REGULATOR"/>
    <property type="match status" value="1"/>
</dbReference>
<dbReference type="InterPro" id="IPR011006">
    <property type="entry name" value="CheY-like_superfamily"/>
</dbReference>
<evidence type="ECO:0000256" key="2">
    <source>
        <dbReference type="ARBA" id="ARBA00023015"/>
    </source>
</evidence>
<dbReference type="Pfam" id="PF12833">
    <property type="entry name" value="HTH_18"/>
    <property type="match status" value="1"/>
</dbReference>
<feature type="modified residue" description="4-aspartylphosphate" evidence="6">
    <location>
        <position position="53"/>
    </location>
</feature>
<dbReference type="Gene3D" id="3.40.50.2300">
    <property type="match status" value="1"/>
</dbReference>
<dbReference type="SUPFAM" id="SSF46689">
    <property type="entry name" value="Homeodomain-like"/>
    <property type="match status" value="2"/>
</dbReference>
<gene>
    <name evidence="9" type="ORF">EBB54_30100</name>
</gene>
<dbReference type="CDD" id="cd17536">
    <property type="entry name" value="REC_YesN-like"/>
    <property type="match status" value="1"/>
</dbReference>
<dbReference type="SUPFAM" id="SSF52172">
    <property type="entry name" value="CheY-like"/>
    <property type="match status" value="1"/>
</dbReference>
<dbReference type="InterPro" id="IPR020449">
    <property type="entry name" value="Tscrpt_reg_AraC-type_HTH"/>
</dbReference>